<protein>
    <submittedName>
        <fullName evidence="3">Nucleoside diphosphate kinase regulator</fullName>
    </submittedName>
</protein>
<evidence type="ECO:0000259" key="1">
    <source>
        <dbReference type="Pfam" id="PF01272"/>
    </source>
</evidence>
<sequence length="138" mass="15039">MTRPIPPPLVLSRIDVQRIEALLESPAARDIDTRGLEAELERAEVVEPADLPADVVSMNSTARVRDLDSGETREVTLVYPRDADGTPGRVSILAPIGSALLGLRVGETIDWPLPGGRMSHLELLAIHYQPEHAGDLHR</sequence>
<comment type="caution">
    <text evidence="3">The sequence shown here is derived from an EMBL/GenBank/DDBJ whole genome shotgun (WGS) entry which is preliminary data.</text>
</comment>
<dbReference type="Pfam" id="PF14760">
    <property type="entry name" value="Rnk_N"/>
    <property type="match status" value="1"/>
</dbReference>
<dbReference type="GO" id="GO:0003677">
    <property type="term" value="F:DNA binding"/>
    <property type="evidence" value="ECO:0007669"/>
    <property type="project" value="InterPro"/>
</dbReference>
<dbReference type="Gene3D" id="1.10.286.20">
    <property type="match status" value="1"/>
</dbReference>
<dbReference type="Pfam" id="PF01272">
    <property type="entry name" value="GreA_GreB"/>
    <property type="match status" value="1"/>
</dbReference>
<dbReference type="AlphaFoldDB" id="A0A7W3U5L9"/>
<dbReference type="GO" id="GO:0016301">
    <property type="term" value="F:kinase activity"/>
    <property type="evidence" value="ECO:0007669"/>
    <property type="project" value="UniProtKB-KW"/>
</dbReference>
<dbReference type="RefSeq" id="WP_182670144.1">
    <property type="nucleotide sequence ID" value="NZ_JACHTE010000009.1"/>
</dbReference>
<proteinExistence type="predicted"/>
<dbReference type="SUPFAM" id="SSF54534">
    <property type="entry name" value="FKBP-like"/>
    <property type="match status" value="1"/>
</dbReference>
<dbReference type="GO" id="GO:0070063">
    <property type="term" value="F:RNA polymerase binding"/>
    <property type="evidence" value="ECO:0007669"/>
    <property type="project" value="InterPro"/>
</dbReference>
<dbReference type="PANTHER" id="PTHR30437:SF5">
    <property type="entry name" value="REGULATOR OF NUCLEOSIDE DIPHOSPHATE KINASE"/>
    <property type="match status" value="1"/>
</dbReference>
<dbReference type="Gene3D" id="3.10.50.30">
    <property type="entry name" value="Transcription elongation factor, GreA/GreB, C-terminal domain"/>
    <property type="match status" value="1"/>
</dbReference>
<feature type="domain" description="Regulator of nucleoside diphosphate kinase N-terminal" evidence="2">
    <location>
        <begin position="7"/>
        <end position="46"/>
    </location>
</feature>
<keyword evidence="4" id="KW-1185">Reference proteome</keyword>
<reference evidence="3 4" key="1">
    <citation type="submission" date="2020-07" db="EMBL/GenBank/DDBJ databases">
        <authorList>
            <person name="Xu S."/>
            <person name="Li A."/>
        </authorList>
    </citation>
    <scope>NUCLEOTIDE SEQUENCE [LARGE SCALE GENOMIC DNA]</scope>
    <source>
        <strain evidence="3 4">SG-8</strain>
    </source>
</reference>
<feature type="domain" description="Transcription elongation factor GreA/GreB C-terminal" evidence="1">
    <location>
        <begin position="52"/>
        <end position="128"/>
    </location>
</feature>
<gene>
    <name evidence="3" type="primary">rnk</name>
    <name evidence="3" type="ORF">H4F99_12840</name>
</gene>
<dbReference type="Proteomes" id="UP000552587">
    <property type="component" value="Unassembled WGS sequence"/>
</dbReference>
<dbReference type="EMBL" id="JACHTE010000009">
    <property type="protein sequence ID" value="MBB1089364.1"/>
    <property type="molecule type" value="Genomic_DNA"/>
</dbReference>
<dbReference type="InterPro" id="IPR029462">
    <property type="entry name" value="Rnk_N"/>
</dbReference>
<dbReference type="GO" id="GO:0006354">
    <property type="term" value="P:DNA-templated transcription elongation"/>
    <property type="evidence" value="ECO:0007669"/>
    <property type="project" value="TreeGrafter"/>
</dbReference>
<keyword evidence="3" id="KW-0418">Kinase</keyword>
<dbReference type="InterPro" id="IPR036953">
    <property type="entry name" value="GreA/GreB_C_sf"/>
</dbReference>
<dbReference type="PANTHER" id="PTHR30437">
    <property type="entry name" value="TRANSCRIPTION ELONGATION FACTOR GREA"/>
    <property type="match status" value="1"/>
</dbReference>
<evidence type="ECO:0000313" key="4">
    <source>
        <dbReference type="Proteomes" id="UP000552587"/>
    </source>
</evidence>
<evidence type="ECO:0000313" key="3">
    <source>
        <dbReference type="EMBL" id="MBB1089364.1"/>
    </source>
</evidence>
<dbReference type="InterPro" id="IPR023459">
    <property type="entry name" value="Tscrpt_elong_fac_GreA/B_fam"/>
</dbReference>
<evidence type="ECO:0000259" key="2">
    <source>
        <dbReference type="Pfam" id="PF14760"/>
    </source>
</evidence>
<dbReference type="GO" id="GO:0032784">
    <property type="term" value="P:regulation of DNA-templated transcription elongation"/>
    <property type="evidence" value="ECO:0007669"/>
    <property type="project" value="InterPro"/>
</dbReference>
<dbReference type="NCBIfam" id="NF004396">
    <property type="entry name" value="PRK05753.1"/>
    <property type="match status" value="1"/>
</dbReference>
<accession>A0A7W3U5L9</accession>
<dbReference type="InterPro" id="IPR001437">
    <property type="entry name" value="Tscrpt_elong_fac_GreA/B_C"/>
</dbReference>
<keyword evidence="3" id="KW-0808">Transferase</keyword>
<name>A0A7W3U5L9_9GAMM</name>
<organism evidence="3 4">
    <name type="scientific">Marilutibacter penaei</name>
    <dbReference type="NCBI Taxonomy" id="2759900"/>
    <lineage>
        <taxon>Bacteria</taxon>
        <taxon>Pseudomonadati</taxon>
        <taxon>Pseudomonadota</taxon>
        <taxon>Gammaproteobacteria</taxon>
        <taxon>Lysobacterales</taxon>
        <taxon>Lysobacteraceae</taxon>
        <taxon>Marilutibacter</taxon>
    </lineage>
</organism>
<dbReference type="FunFam" id="3.10.50.30:FF:000002">
    <property type="entry name" value="Regulator of nucleoside diphosphate kinase"/>
    <property type="match status" value="1"/>
</dbReference>